<dbReference type="RefSeq" id="WP_290357996.1">
    <property type="nucleotide sequence ID" value="NZ_JAUHHC010000001.1"/>
</dbReference>
<dbReference type="InterPro" id="IPR013783">
    <property type="entry name" value="Ig-like_fold"/>
</dbReference>
<feature type="chain" id="PRO_5046509242" evidence="2">
    <location>
        <begin position="26"/>
        <end position="243"/>
    </location>
</feature>
<dbReference type="EMBL" id="JAUHHC010000001">
    <property type="protein sequence ID" value="MDN3919701.1"/>
    <property type="molecule type" value="Genomic_DNA"/>
</dbReference>
<organism evidence="4 5">
    <name type="scientific">Roseateles violae</name>
    <dbReference type="NCBI Taxonomy" id="3058042"/>
    <lineage>
        <taxon>Bacteria</taxon>
        <taxon>Pseudomonadati</taxon>
        <taxon>Pseudomonadota</taxon>
        <taxon>Betaproteobacteria</taxon>
        <taxon>Burkholderiales</taxon>
        <taxon>Sphaerotilaceae</taxon>
        <taxon>Roseateles</taxon>
    </lineage>
</organism>
<comment type="caution">
    <text evidence="4">The sequence shown here is derived from an EMBL/GenBank/DDBJ whole genome shotgun (WGS) entry which is preliminary data.</text>
</comment>
<evidence type="ECO:0000256" key="1">
    <source>
        <dbReference type="SAM" id="MobiDB-lite"/>
    </source>
</evidence>
<dbReference type="PANTHER" id="PTHR30251:SF4">
    <property type="entry name" value="SLR1668 PROTEIN"/>
    <property type="match status" value="1"/>
</dbReference>
<accession>A0ABT8DNX1</accession>
<protein>
    <submittedName>
        <fullName evidence="4">Fimbria/pilus periplasmic chaperone</fullName>
    </submittedName>
</protein>
<feature type="signal peptide" evidence="2">
    <location>
        <begin position="1"/>
        <end position="25"/>
    </location>
</feature>
<keyword evidence="2" id="KW-0732">Signal</keyword>
<dbReference type="InterPro" id="IPR008962">
    <property type="entry name" value="PapD-like_sf"/>
</dbReference>
<reference evidence="4 5" key="1">
    <citation type="submission" date="2023-06" db="EMBL/GenBank/DDBJ databases">
        <title>Pelomonas sp. PFR6 16S ribosomal RNA gene Genome sequencing and assembly.</title>
        <authorList>
            <person name="Woo H."/>
        </authorList>
    </citation>
    <scope>NUCLEOTIDE SEQUENCE [LARGE SCALE GENOMIC DNA]</scope>
    <source>
        <strain evidence="4 5">PFR6</strain>
    </source>
</reference>
<dbReference type="PANTHER" id="PTHR30251">
    <property type="entry name" value="PILUS ASSEMBLY CHAPERONE"/>
    <property type="match status" value="1"/>
</dbReference>
<sequence>MRLSFATAMRIAMLLAGAPAADALAGGFSVSPIGLSLDSRDASASVRVLNTSDETIVVQSKALKWSQAQGRDSTVETRELLVNPPIFRLAPGEEQLVRVAPRNSTRGPIEDAYRLLIREVPPKEEPASGRGAFRIAVAHNMPVYIRPPTPDPNPAANWRAERTAEGVRLIGENGGTSRYRIQDVEFSVGDARLQRTFLVVLAQSRLELDLALRPDPASRSLQIRAQDEAGRPVSIDVPLEERP</sequence>
<evidence type="ECO:0000259" key="3">
    <source>
        <dbReference type="Pfam" id="PF00345"/>
    </source>
</evidence>
<dbReference type="InterPro" id="IPR001829">
    <property type="entry name" value="Pili_assmbl_chaperone_bac"/>
</dbReference>
<dbReference type="PRINTS" id="PR00969">
    <property type="entry name" value="CHAPERONPILI"/>
</dbReference>
<evidence type="ECO:0000313" key="5">
    <source>
        <dbReference type="Proteomes" id="UP001228044"/>
    </source>
</evidence>
<dbReference type="SUPFAM" id="SSF49354">
    <property type="entry name" value="PapD-like"/>
    <property type="match status" value="1"/>
</dbReference>
<keyword evidence="5" id="KW-1185">Reference proteome</keyword>
<evidence type="ECO:0000256" key="2">
    <source>
        <dbReference type="SAM" id="SignalP"/>
    </source>
</evidence>
<dbReference type="Pfam" id="PF00345">
    <property type="entry name" value="PapD_N"/>
    <property type="match status" value="1"/>
</dbReference>
<gene>
    <name evidence="4" type="ORF">QWJ38_05315</name>
</gene>
<dbReference type="Proteomes" id="UP001228044">
    <property type="component" value="Unassembled WGS sequence"/>
</dbReference>
<dbReference type="InterPro" id="IPR016147">
    <property type="entry name" value="Pili_assmbl_chaperone_N"/>
</dbReference>
<proteinExistence type="predicted"/>
<dbReference type="Gene3D" id="2.60.40.10">
    <property type="entry name" value="Immunoglobulins"/>
    <property type="match status" value="1"/>
</dbReference>
<feature type="region of interest" description="Disordered" evidence="1">
    <location>
        <begin position="221"/>
        <end position="243"/>
    </location>
</feature>
<feature type="domain" description="Pili assembly chaperone N-terminal" evidence="3">
    <location>
        <begin position="30"/>
        <end position="148"/>
    </location>
</feature>
<dbReference type="InterPro" id="IPR050643">
    <property type="entry name" value="Periplasmic_pilus_chap"/>
</dbReference>
<evidence type="ECO:0000313" key="4">
    <source>
        <dbReference type="EMBL" id="MDN3919701.1"/>
    </source>
</evidence>
<name>A0ABT8DNX1_9BURK</name>